<feature type="domain" description="G-protein coupled receptors family 1 profile" evidence="10">
    <location>
        <begin position="41"/>
        <end position="305"/>
    </location>
</feature>
<dbReference type="Proteomes" id="UP000275408">
    <property type="component" value="Unassembled WGS sequence"/>
</dbReference>
<dbReference type="SUPFAM" id="SSF81321">
    <property type="entry name" value="Family A G protein-coupled receptor-like"/>
    <property type="match status" value="1"/>
</dbReference>
<feature type="transmembrane region" description="Helical" evidence="9">
    <location>
        <begin position="245"/>
        <end position="266"/>
    </location>
</feature>
<dbReference type="OMA" id="WSSSICA"/>
<dbReference type="STRING" id="46731.A0A3M6U141"/>
<sequence>MSTNFNKTTNGTQTTSCFDPTARRIGYTVTYSLISVVSVIANLLIAIIFYKTKTLRKSINFFIVNMAISDILLPIFLITPYLTSLYTEDPWLISGPVGVVLCKLVMFLPHVSVSVSTESLVLIAIDRFVAVVFPLRSPLISSRLCPFLILVTWIVAMAVSFPYLLTMKLVEYPDGLVCERKWIEAFGDSSSLKLYNVTVFTVSFYVPFVLIAILYIIICLRLKLQKKPGEPSINIERQRARRERNVLKMSVAIVFGFALCWFPYTINWLLTTHFRPENASCGFEYFTAIAFLLAHSNCAINPCICFIFSVNYRQGFKNLTRGSLVFNNDVNTSESVVFQRRRASESKTDCLVSDAHVVQINCID</sequence>
<dbReference type="Gene3D" id="1.20.1070.10">
    <property type="entry name" value="Rhodopsin 7-helix transmembrane proteins"/>
    <property type="match status" value="1"/>
</dbReference>
<evidence type="ECO:0000256" key="8">
    <source>
        <dbReference type="RuleBase" id="RU000688"/>
    </source>
</evidence>
<dbReference type="FunFam" id="1.20.1070.10:FF:000291">
    <property type="entry name" value="Predicted protein"/>
    <property type="match status" value="1"/>
</dbReference>
<protein>
    <recommendedName>
        <fullName evidence="10">G-protein coupled receptors family 1 profile domain-containing protein</fullName>
    </recommendedName>
</protein>
<feature type="transmembrane region" description="Helical" evidence="9">
    <location>
        <begin position="147"/>
        <end position="165"/>
    </location>
</feature>
<comment type="subcellular location">
    <subcellularLocation>
        <location evidence="1">Membrane</location>
        <topology evidence="1">Multi-pass membrane protein</topology>
    </subcellularLocation>
</comment>
<dbReference type="PROSITE" id="PS50262">
    <property type="entry name" value="G_PROTEIN_RECEP_F1_2"/>
    <property type="match status" value="1"/>
</dbReference>
<evidence type="ECO:0000256" key="2">
    <source>
        <dbReference type="ARBA" id="ARBA00022692"/>
    </source>
</evidence>
<keyword evidence="2 8" id="KW-0812">Transmembrane</keyword>
<dbReference type="PANTHER" id="PTHR45695:SF9">
    <property type="entry name" value="LEUCOKININ RECEPTOR"/>
    <property type="match status" value="1"/>
</dbReference>
<evidence type="ECO:0000259" key="10">
    <source>
        <dbReference type="PROSITE" id="PS50262"/>
    </source>
</evidence>
<name>A0A3M6U141_POCDA</name>
<dbReference type="SMART" id="SM01381">
    <property type="entry name" value="7TM_GPCR_Srsx"/>
    <property type="match status" value="1"/>
</dbReference>
<comment type="caution">
    <text evidence="11">The sequence shown here is derived from an EMBL/GenBank/DDBJ whole genome shotgun (WGS) entry which is preliminary data.</text>
</comment>
<keyword evidence="6 8" id="KW-0675">Receptor</keyword>
<evidence type="ECO:0000313" key="12">
    <source>
        <dbReference type="Proteomes" id="UP000275408"/>
    </source>
</evidence>
<gene>
    <name evidence="11" type="ORF">pdam_00012608</name>
</gene>
<dbReference type="PRINTS" id="PR00237">
    <property type="entry name" value="GPCRRHODOPSN"/>
</dbReference>
<feature type="transmembrane region" description="Helical" evidence="9">
    <location>
        <begin position="62"/>
        <end position="82"/>
    </location>
</feature>
<dbReference type="GO" id="GO:0005886">
    <property type="term" value="C:plasma membrane"/>
    <property type="evidence" value="ECO:0007669"/>
    <property type="project" value="TreeGrafter"/>
</dbReference>
<dbReference type="AlphaFoldDB" id="A0A3M6U141"/>
<keyword evidence="7 8" id="KW-0807">Transducer</keyword>
<feature type="transmembrane region" description="Helical" evidence="9">
    <location>
        <begin position="286"/>
        <end position="312"/>
    </location>
</feature>
<dbReference type="EMBL" id="RCHS01002437">
    <property type="protein sequence ID" value="RMX47352.1"/>
    <property type="molecule type" value="Genomic_DNA"/>
</dbReference>
<proteinExistence type="inferred from homology"/>
<evidence type="ECO:0000313" key="11">
    <source>
        <dbReference type="EMBL" id="RMX47352.1"/>
    </source>
</evidence>
<dbReference type="InterPro" id="IPR017452">
    <property type="entry name" value="GPCR_Rhodpsn_7TM"/>
</dbReference>
<dbReference type="Pfam" id="PF00001">
    <property type="entry name" value="7tm_1"/>
    <property type="match status" value="1"/>
</dbReference>
<feature type="transmembrane region" description="Helical" evidence="9">
    <location>
        <begin position="29"/>
        <end position="50"/>
    </location>
</feature>
<keyword evidence="5 9" id="KW-0472">Membrane</keyword>
<organism evidence="11 12">
    <name type="scientific">Pocillopora damicornis</name>
    <name type="common">Cauliflower coral</name>
    <name type="synonym">Millepora damicornis</name>
    <dbReference type="NCBI Taxonomy" id="46731"/>
    <lineage>
        <taxon>Eukaryota</taxon>
        <taxon>Metazoa</taxon>
        <taxon>Cnidaria</taxon>
        <taxon>Anthozoa</taxon>
        <taxon>Hexacorallia</taxon>
        <taxon>Scleractinia</taxon>
        <taxon>Astrocoeniina</taxon>
        <taxon>Pocilloporidae</taxon>
        <taxon>Pocillopora</taxon>
    </lineage>
</organism>
<keyword evidence="4 8" id="KW-0297">G-protein coupled receptor</keyword>
<comment type="similarity">
    <text evidence="8">Belongs to the G-protein coupled receptor 1 family.</text>
</comment>
<dbReference type="CDD" id="cd00637">
    <property type="entry name" value="7tm_classA_rhodopsin-like"/>
    <property type="match status" value="1"/>
</dbReference>
<evidence type="ECO:0000256" key="3">
    <source>
        <dbReference type="ARBA" id="ARBA00022989"/>
    </source>
</evidence>
<dbReference type="InterPro" id="IPR000276">
    <property type="entry name" value="GPCR_Rhodpsn"/>
</dbReference>
<evidence type="ECO:0000256" key="5">
    <source>
        <dbReference type="ARBA" id="ARBA00023136"/>
    </source>
</evidence>
<evidence type="ECO:0000256" key="1">
    <source>
        <dbReference type="ARBA" id="ARBA00004141"/>
    </source>
</evidence>
<dbReference type="PROSITE" id="PS00237">
    <property type="entry name" value="G_PROTEIN_RECEP_F1_1"/>
    <property type="match status" value="1"/>
</dbReference>
<evidence type="ECO:0000256" key="9">
    <source>
        <dbReference type="SAM" id="Phobius"/>
    </source>
</evidence>
<evidence type="ECO:0000256" key="4">
    <source>
        <dbReference type="ARBA" id="ARBA00023040"/>
    </source>
</evidence>
<dbReference type="PANTHER" id="PTHR45695">
    <property type="entry name" value="LEUCOKININ RECEPTOR-RELATED"/>
    <property type="match status" value="1"/>
</dbReference>
<dbReference type="OrthoDB" id="5987909at2759"/>
<feature type="transmembrane region" description="Helical" evidence="9">
    <location>
        <begin position="204"/>
        <end position="224"/>
    </location>
</feature>
<evidence type="ECO:0000256" key="6">
    <source>
        <dbReference type="ARBA" id="ARBA00023170"/>
    </source>
</evidence>
<dbReference type="GO" id="GO:0004930">
    <property type="term" value="F:G protein-coupled receptor activity"/>
    <property type="evidence" value="ECO:0007669"/>
    <property type="project" value="UniProtKB-KW"/>
</dbReference>
<keyword evidence="3 9" id="KW-1133">Transmembrane helix</keyword>
<reference evidence="11 12" key="1">
    <citation type="journal article" date="2018" name="Sci. Rep.">
        <title>Comparative analysis of the Pocillopora damicornis genome highlights role of immune system in coral evolution.</title>
        <authorList>
            <person name="Cunning R."/>
            <person name="Bay R.A."/>
            <person name="Gillette P."/>
            <person name="Baker A.C."/>
            <person name="Traylor-Knowles N."/>
        </authorList>
    </citation>
    <scope>NUCLEOTIDE SEQUENCE [LARGE SCALE GENOMIC DNA]</scope>
    <source>
        <strain evidence="11">RSMAS</strain>
        <tissue evidence="11">Whole animal</tissue>
    </source>
</reference>
<accession>A0A3M6U141</accession>
<evidence type="ECO:0000256" key="7">
    <source>
        <dbReference type="ARBA" id="ARBA00023224"/>
    </source>
</evidence>
<keyword evidence="12" id="KW-1185">Reference proteome</keyword>